<dbReference type="EMBL" id="LT838272">
    <property type="protein sequence ID" value="SMB91460.1"/>
    <property type="molecule type" value="Genomic_DNA"/>
</dbReference>
<evidence type="ECO:0000313" key="9">
    <source>
        <dbReference type="Proteomes" id="UP000192569"/>
    </source>
</evidence>
<evidence type="ECO:0000259" key="7">
    <source>
        <dbReference type="Pfam" id="PF10035"/>
    </source>
</evidence>
<dbReference type="STRING" id="698762.SAMN00808754_0451"/>
<dbReference type="PIRSF" id="PIRSF006483">
    <property type="entry name" value="Membrane_protein_YitT"/>
    <property type="match status" value="1"/>
</dbReference>
<keyword evidence="2" id="KW-1003">Cell membrane</keyword>
<dbReference type="InterPro" id="IPR015867">
    <property type="entry name" value="N-reg_PII/ATP_PRibTrfase_C"/>
</dbReference>
<accession>A0A1W1VE36</accession>
<evidence type="ECO:0000313" key="8">
    <source>
        <dbReference type="EMBL" id="SMB91460.1"/>
    </source>
</evidence>
<evidence type="ECO:0000256" key="3">
    <source>
        <dbReference type="ARBA" id="ARBA00022692"/>
    </source>
</evidence>
<feature type="transmembrane region" description="Helical" evidence="6">
    <location>
        <begin position="52"/>
        <end position="72"/>
    </location>
</feature>
<evidence type="ECO:0000256" key="2">
    <source>
        <dbReference type="ARBA" id="ARBA00022475"/>
    </source>
</evidence>
<dbReference type="Proteomes" id="UP000192569">
    <property type="component" value="Chromosome I"/>
</dbReference>
<dbReference type="Pfam" id="PF02588">
    <property type="entry name" value="YitT_membrane"/>
    <property type="match status" value="1"/>
</dbReference>
<dbReference type="AlphaFoldDB" id="A0A1W1VE36"/>
<comment type="subcellular location">
    <subcellularLocation>
        <location evidence="1">Cell membrane</location>
        <topology evidence="1">Multi-pass membrane protein</topology>
    </subcellularLocation>
</comment>
<dbReference type="CDD" id="cd16380">
    <property type="entry name" value="YitT_C"/>
    <property type="match status" value="1"/>
</dbReference>
<keyword evidence="5 6" id="KW-0472">Membrane</keyword>
<gene>
    <name evidence="8" type="ORF">SAMN00808754_0451</name>
</gene>
<dbReference type="InterPro" id="IPR003740">
    <property type="entry name" value="YitT"/>
</dbReference>
<sequence>MWKTVKQHPIGSYLGITAGCALTAVGLALFLVPNRIAAGGVSGLATVLHYVLGVPVGLTMLVLNVPLFLAGLKILGFHFGLKTLYGTVVLSVLTDFLVWVARPPTFNPLLASIYGGLLTGAGLGVVFRFGGSTGGTDLAALLFRKLLHISAGMGLLVTDALVIGLAGLVFNMELALYALLSLFLTSRAIDAIQEGSGYAKAAIIISDHSEEIARRILTELDRGATGIQGRGLYTRKEREILLVVVHRSEVTRLKDLVATLDPQAFVIVSNVHEVLGEGFREWREV</sequence>
<evidence type="ECO:0000256" key="5">
    <source>
        <dbReference type="ARBA" id="ARBA00023136"/>
    </source>
</evidence>
<proteinExistence type="predicted"/>
<feature type="domain" description="DUF2179" evidence="7">
    <location>
        <begin position="222"/>
        <end position="276"/>
    </location>
</feature>
<dbReference type="Gene3D" id="3.30.70.120">
    <property type="match status" value="1"/>
</dbReference>
<evidence type="ECO:0000256" key="1">
    <source>
        <dbReference type="ARBA" id="ARBA00004651"/>
    </source>
</evidence>
<reference evidence="8 9" key="1">
    <citation type="submission" date="2017-04" db="EMBL/GenBank/DDBJ databases">
        <authorList>
            <person name="Afonso C.L."/>
            <person name="Miller P.J."/>
            <person name="Scott M.A."/>
            <person name="Spackman E."/>
            <person name="Goraichik I."/>
            <person name="Dimitrov K.M."/>
            <person name="Suarez D.L."/>
            <person name="Swayne D.E."/>
        </authorList>
    </citation>
    <scope>NUCLEOTIDE SEQUENCE [LARGE SCALE GENOMIC DNA]</scope>
    <source>
        <strain evidence="8 9">ToBE</strain>
    </source>
</reference>
<dbReference type="PANTHER" id="PTHR33545">
    <property type="entry name" value="UPF0750 MEMBRANE PROTEIN YITT-RELATED"/>
    <property type="match status" value="1"/>
</dbReference>
<keyword evidence="3 6" id="KW-0812">Transmembrane</keyword>
<dbReference type="GO" id="GO:0005886">
    <property type="term" value="C:plasma membrane"/>
    <property type="evidence" value="ECO:0007669"/>
    <property type="project" value="UniProtKB-SubCell"/>
</dbReference>
<feature type="transmembrane region" description="Helical" evidence="6">
    <location>
        <begin position="138"/>
        <end position="157"/>
    </location>
</feature>
<feature type="transmembrane region" description="Helical" evidence="6">
    <location>
        <begin position="113"/>
        <end position="131"/>
    </location>
</feature>
<dbReference type="InterPro" id="IPR051461">
    <property type="entry name" value="UPF0750_membrane"/>
</dbReference>
<feature type="transmembrane region" description="Helical" evidence="6">
    <location>
        <begin position="84"/>
        <end position="101"/>
    </location>
</feature>
<dbReference type="Pfam" id="PF10035">
    <property type="entry name" value="DUF2179"/>
    <property type="match status" value="1"/>
</dbReference>
<dbReference type="PANTHER" id="PTHR33545:SF5">
    <property type="entry name" value="UPF0750 MEMBRANE PROTEIN YITT"/>
    <property type="match status" value="1"/>
</dbReference>
<evidence type="ECO:0000256" key="6">
    <source>
        <dbReference type="SAM" id="Phobius"/>
    </source>
</evidence>
<feature type="transmembrane region" description="Helical" evidence="6">
    <location>
        <begin position="12"/>
        <end position="32"/>
    </location>
</feature>
<dbReference type="OrthoDB" id="9779786at2"/>
<protein>
    <submittedName>
        <fullName evidence="8">Uncharacterized membrane-anchored protein YitT, contains DUF161 and DUF2179 domains</fullName>
    </submittedName>
</protein>
<dbReference type="RefSeq" id="WP_084663618.1">
    <property type="nucleotide sequence ID" value="NZ_LT838272.1"/>
</dbReference>
<dbReference type="PROSITE" id="PS51257">
    <property type="entry name" value="PROKAR_LIPOPROTEIN"/>
    <property type="match status" value="1"/>
</dbReference>
<evidence type="ECO:0000256" key="4">
    <source>
        <dbReference type="ARBA" id="ARBA00022989"/>
    </source>
</evidence>
<dbReference type="InterPro" id="IPR019264">
    <property type="entry name" value="DUF2179"/>
</dbReference>
<keyword evidence="9" id="KW-1185">Reference proteome</keyword>
<name>A0A1W1VE36_9FIRM</name>
<organism evidence="8 9">
    <name type="scientific">Thermanaeromonas toyohensis ToBE</name>
    <dbReference type="NCBI Taxonomy" id="698762"/>
    <lineage>
        <taxon>Bacteria</taxon>
        <taxon>Bacillati</taxon>
        <taxon>Bacillota</taxon>
        <taxon>Clostridia</taxon>
        <taxon>Neomoorellales</taxon>
        <taxon>Neomoorellaceae</taxon>
        <taxon>Thermanaeromonas</taxon>
    </lineage>
</organism>
<keyword evidence="4 6" id="KW-1133">Transmembrane helix</keyword>